<dbReference type="OrthoDB" id="3788822at2"/>
<keyword evidence="3" id="KW-1185">Reference proteome</keyword>
<accession>A0A4P7IH52</accession>
<dbReference type="EMBL" id="CP038436">
    <property type="protein sequence ID" value="QBX56090.1"/>
    <property type="molecule type" value="Genomic_DNA"/>
</dbReference>
<organism evidence="2 3">
    <name type="scientific">Nocardioides seonyuensis</name>
    <dbReference type="NCBI Taxonomy" id="2518371"/>
    <lineage>
        <taxon>Bacteria</taxon>
        <taxon>Bacillati</taxon>
        <taxon>Actinomycetota</taxon>
        <taxon>Actinomycetes</taxon>
        <taxon>Propionibacteriales</taxon>
        <taxon>Nocardioidaceae</taxon>
        <taxon>Nocardioides</taxon>
    </lineage>
</organism>
<gene>
    <name evidence="2" type="ORF">EXE58_11855</name>
</gene>
<sequence length="104" mass="11939">MPHSDSRNGATQNLKHLIVAYFYEAWDEYEYSSWEEAVDDFVRRSPDMAPLVPSEIDTVLAEDQSDSELDDHLVSFGFSYSPPEGDRAWLLAVRDRIVEQRADA</sequence>
<dbReference type="Proteomes" id="UP000294853">
    <property type="component" value="Chromosome"/>
</dbReference>
<reference evidence="2 3" key="1">
    <citation type="submission" date="2019-03" db="EMBL/GenBank/DDBJ databases">
        <title>Three New Species of Nocardioides, Nocardioides euryhalodurans sp. nov., Nocardioides seonyuensis sp. nov. and Nocardioides eburneoflavus sp. nov. Iolated from Soil.</title>
        <authorList>
            <person name="Roh S.G."/>
            <person name="Lee C."/>
            <person name="Kim M.-K."/>
            <person name="Kim S.B."/>
        </authorList>
    </citation>
    <scope>NUCLEOTIDE SEQUENCE [LARGE SCALE GENOMIC DNA]</scope>
    <source>
        <strain evidence="2 3">MMS17-SY207-3</strain>
    </source>
</reference>
<name>A0A4P7IH52_9ACTN</name>
<dbReference type="KEGG" id="nsn:EXE58_11855"/>
<dbReference type="RefSeq" id="WP_135268081.1">
    <property type="nucleotide sequence ID" value="NZ_CP038436.1"/>
</dbReference>
<evidence type="ECO:0000313" key="2">
    <source>
        <dbReference type="EMBL" id="QBX56090.1"/>
    </source>
</evidence>
<dbReference type="AlphaFoldDB" id="A0A4P7IH52"/>
<dbReference type="Pfam" id="PF18593">
    <property type="entry name" value="CdiI_2"/>
    <property type="match status" value="1"/>
</dbReference>
<proteinExistence type="predicted"/>
<evidence type="ECO:0000259" key="1">
    <source>
        <dbReference type="Pfam" id="PF18593"/>
    </source>
</evidence>
<protein>
    <recommendedName>
        <fullName evidence="1">CdiI immunity protein domain-containing protein</fullName>
    </recommendedName>
</protein>
<feature type="domain" description="CdiI immunity protein" evidence="1">
    <location>
        <begin position="11"/>
        <end position="97"/>
    </location>
</feature>
<dbReference type="InterPro" id="IPR041129">
    <property type="entry name" value="CdiI_2"/>
</dbReference>
<evidence type="ECO:0000313" key="3">
    <source>
        <dbReference type="Proteomes" id="UP000294853"/>
    </source>
</evidence>